<evidence type="ECO:0000256" key="8">
    <source>
        <dbReference type="ARBA" id="ARBA00048428"/>
    </source>
</evidence>
<dbReference type="OrthoDB" id="9805171at2"/>
<keyword evidence="1 10" id="KW-0808">Transferase</keyword>
<organism evidence="10 11">
    <name type="scientific">Egibacter rhizosphaerae</name>
    <dbReference type="NCBI Taxonomy" id="1670831"/>
    <lineage>
        <taxon>Bacteria</taxon>
        <taxon>Bacillati</taxon>
        <taxon>Actinomycetota</taxon>
        <taxon>Nitriliruptoria</taxon>
        <taxon>Egibacterales</taxon>
        <taxon>Egibacteraceae</taxon>
        <taxon>Egibacter</taxon>
    </lineage>
</organism>
<comment type="catalytic activity">
    <reaction evidence="7">
        <text>arsenic triglutathione + 2 [thioredoxin]-dithiol + 2 S-adenosyl-L-methionine + H2O = dimethylarsinous acid + 2 [thioredoxin]-disulfide + 3 glutathione + 2 S-adenosyl-L-homocysteine + 2 H(+)</text>
        <dbReference type="Rhea" id="RHEA:69464"/>
        <dbReference type="Rhea" id="RHEA-COMP:10698"/>
        <dbReference type="Rhea" id="RHEA-COMP:10700"/>
        <dbReference type="ChEBI" id="CHEBI:15377"/>
        <dbReference type="ChEBI" id="CHEBI:15378"/>
        <dbReference type="ChEBI" id="CHEBI:23808"/>
        <dbReference type="ChEBI" id="CHEBI:29950"/>
        <dbReference type="ChEBI" id="CHEBI:50058"/>
        <dbReference type="ChEBI" id="CHEBI:57856"/>
        <dbReference type="ChEBI" id="CHEBI:57925"/>
        <dbReference type="ChEBI" id="CHEBI:59789"/>
        <dbReference type="ChEBI" id="CHEBI:183640"/>
        <dbReference type="EC" id="2.1.1.137"/>
    </reaction>
</comment>
<dbReference type="InterPro" id="IPR026669">
    <property type="entry name" value="Arsenite_MeTrfase-like"/>
</dbReference>
<name>A0A411YDE4_9ACTN</name>
<evidence type="ECO:0000313" key="10">
    <source>
        <dbReference type="EMBL" id="QBI19196.1"/>
    </source>
</evidence>
<dbReference type="GO" id="GO:0032259">
    <property type="term" value="P:methylation"/>
    <property type="evidence" value="ECO:0007669"/>
    <property type="project" value="UniProtKB-KW"/>
</dbReference>
<feature type="domain" description="Methyltransferase" evidence="9">
    <location>
        <begin position="75"/>
        <end position="195"/>
    </location>
</feature>
<dbReference type="Pfam" id="PF13847">
    <property type="entry name" value="Methyltransf_31"/>
    <property type="match status" value="1"/>
</dbReference>
<evidence type="ECO:0000256" key="3">
    <source>
        <dbReference type="ARBA" id="ARBA00034487"/>
    </source>
</evidence>
<protein>
    <recommendedName>
        <fullName evidence="5">Arsenite methyltransferase</fullName>
        <ecNumber evidence="4">2.1.1.137</ecNumber>
    </recommendedName>
</protein>
<reference evidence="10 11" key="1">
    <citation type="submission" date="2019-01" db="EMBL/GenBank/DDBJ databases">
        <title>Egibacter rhizosphaerae EGI 80759T.</title>
        <authorList>
            <person name="Chen D.-D."/>
            <person name="Tian Y."/>
            <person name="Jiao J.-Y."/>
            <person name="Zhang X.-T."/>
            <person name="Zhang Y.-G."/>
            <person name="Zhang Y."/>
            <person name="Xiao M."/>
            <person name="Shu W.-S."/>
            <person name="Li W.-J."/>
        </authorList>
    </citation>
    <scope>NUCLEOTIDE SEQUENCE [LARGE SCALE GENOMIC DNA]</scope>
    <source>
        <strain evidence="10 11">EGI 80759</strain>
    </source>
</reference>
<evidence type="ECO:0000256" key="7">
    <source>
        <dbReference type="ARBA" id="ARBA00047943"/>
    </source>
</evidence>
<dbReference type="EC" id="2.1.1.137" evidence="4"/>
<dbReference type="SUPFAM" id="SSF53335">
    <property type="entry name" value="S-adenosyl-L-methionine-dependent methyltransferases"/>
    <property type="match status" value="1"/>
</dbReference>
<dbReference type="InterPro" id="IPR025714">
    <property type="entry name" value="Methyltranfer_dom"/>
</dbReference>
<dbReference type="InterPro" id="IPR029063">
    <property type="entry name" value="SAM-dependent_MTases_sf"/>
</dbReference>
<dbReference type="GO" id="GO:0030791">
    <property type="term" value="F:arsenite methyltransferase activity"/>
    <property type="evidence" value="ECO:0007669"/>
    <property type="project" value="UniProtKB-EC"/>
</dbReference>
<evidence type="ECO:0000313" key="11">
    <source>
        <dbReference type="Proteomes" id="UP000291469"/>
    </source>
</evidence>
<keyword evidence="10" id="KW-0489">Methyltransferase</keyword>
<evidence type="ECO:0000256" key="1">
    <source>
        <dbReference type="ARBA" id="ARBA00022679"/>
    </source>
</evidence>
<evidence type="ECO:0000259" key="9">
    <source>
        <dbReference type="Pfam" id="PF13847"/>
    </source>
</evidence>
<dbReference type="CDD" id="cd02440">
    <property type="entry name" value="AdoMet_MTases"/>
    <property type="match status" value="1"/>
</dbReference>
<dbReference type="KEGG" id="erz:ER308_06345"/>
<evidence type="ECO:0000256" key="5">
    <source>
        <dbReference type="ARBA" id="ARBA00034545"/>
    </source>
</evidence>
<sequence>MSSHVPVDVDRLRSEITLKYKEVAEEPEAEHHFHTGRPAMDHLGYRADLVDGLPVDAVDAFAGVANVFHWGLPARGERVVDVGSGAGADALIAARAVGAEGEVVGVDMNDAMLVRARSAAAEQQLDHVTFHEGVIEDMPLPDGWADVVISNGVMNLVPDKAAGYGELFRVLRPGGRLQISDICLEQPVPDEARADVDLWTA</sequence>
<proteinExistence type="inferred from homology"/>
<evidence type="ECO:0000256" key="4">
    <source>
        <dbReference type="ARBA" id="ARBA00034521"/>
    </source>
</evidence>
<dbReference type="AlphaFoldDB" id="A0A411YDE4"/>
<accession>A0A411YDE4</accession>
<evidence type="ECO:0000256" key="2">
    <source>
        <dbReference type="ARBA" id="ARBA00022691"/>
    </source>
</evidence>
<comment type="catalytic activity">
    <reaction evidence="6">
        <text>arsenic triglutathione + [thioredoxin]-dithiol + S-adenosyl-L-methionine + 2 H2O = methylarsonous acid + [thioredoxin]-disulfide + 3 glutathione + S-adenosyl-L-homocysteine + H(+)</text>
        <dbReference type="Rhea" id="RHEA:69460"/>
        <dbReference type="Rhea" id="RHEA-COMP:10698"/>
        <dbReference type="Rhea" id="RHEA-COMP:10700"/>
        <dbReference type="ChEBI" id="CHEBI:15377"/>
        <dbReference type="ChEBI" id="CHEBI:15378"/>
        <dbReference type="ChEBI" id="CHEBI:17826"/>
        <dbReference type="ChEBI" id="CHEBI:29950"/>
        <dbReference type="ChEBI" id="CHEBI:50058"/>
        <dbReference type="ChEBI" id="CHEBI:57856"/>
        <dbReference type="ChEBI" id="CHEBI:57925"/>
        <dbReference type="ChEBI" id="CHEBI:59789"/>
        <dbReference type="ChEBI" id="CHEBI:183640"/>
        <dbReference type="EC" id="2.1.1.137"/>
    </reaction>
</comment>
<gene>
    <name evidence="10" type="ORF">ER308_06345</name>
</gene>
<dbReference type="EMBL" id="CP036402">
    <property type="protein sequence ID" value="QBI19196.1"/>
    <property type="molecule type" value="Genomic_DNA"/>
</dbReference>
<dbReference type="Proteomes" id="UP000291469">
    <property type="component" value="Chromosome"/>
</dbReference>
<dbReference type="PANTHER" id="PTHR43675:SF8">
    <property type="entry name" value="ARSENITE METHYLTRANSFERASE"/>
    <property type="match status" value="1"/>
</dbReference>
<keyword evidence="2" id="KW-0949">S-adenosyl-L-methionine</keyword>
<evidence type="ECO:0000256" key="6">
    <source>
        <dbReference type="ARBA" id="ARBA00047941"/>
    </source>
</evidence>
<comment type="similarity">
    <text evidence="3">Belongs to the methyltransferase superfamily. Arsenite methyltransferase family.</text>
</comment>
<dbReference type="PANTHER" id="PTHR43675">
    <property type="entry name" value="ARSENITE METHYLTRANSFERASE"/>
    <property type="match status" value="1"/>
</dbReference>
<comment type="catalytic activity">
    <reaction evidence="8">
        <text>arsenic triglutathione + 3 [thioredoxin]-dithiol + 3 S-adenosyl-L-methionine = trimethylarsine + 3 [thioredoxin]-disulfide + 3 glutathione + 3 S-adenosyl-L-homocysteine + 3 H(+)</text>
        <dbReference type="Rhea" id="RHEA:69432"/>
        <dbReference type="Rhea" id="RHEA-COMP:10698"/>
        <dbReference type="Rhea" id="RHEA-COMP:10700"/>
        <dbReference type="ChEBI" id="CHEBI:15378"/>
        <dbReference type="ChEBI" id="CHEBI:27130"/>
        <dbReference type="ChEBI" id="CHEBI:29950"/>
        <dbReference type="ChEBI" id="CHEBI:50058"/>
        <dbReference type="ChEBI" id="CHEBI:57856"/>
        <dbReference type="ChEBI" id="CHEBI:57925"/>
        <dbReference type="ChEBI" id="CHEBI:59789"/>
        <dbReference type="ChEBI" id="CHEBI:183640"/>
        <dbReference type="EC" id="2.1.1.137"/>
    </reaction>
</comment>
<keyword evidence="11" id="KW-1185">Reference proteome</keyword>
<dbReference type="Gene3D" id="3.40.50.150">
    <property type="entry name" value="Vaccinia Virus protein VP39"/>
    <property type="match status" value="1"/>
</dbReference>